<organism evidence="2 3">
    <name type="scientific">Streptomyces mexicanus</name>
    <dbReference type="NCBI Taxonomy" id="178566"/>
    <lineage>
        <taxon>Bacteria</taxon>
        <taxon>Bacillati</taxon>
        <taxon>Actinomycetota</taxon>
        <taxon>Actinomycetes</taxon>
        <taxon>Kitasatosporales</taxon>
        <taxon>Streptomycetaceae</taxon>
        <taxon>Streptomyces</taxon>
    </lineage>
</organism>
<accession>A0A7X1HWE4</accession>
<dbReference type="EMBL" id="JACMHY010000002">
    <property type="protein sequence ID" value="MBC2864379.1"/>
    <property type="molecule type" value="Genomic_DNA"/>
</dbReference>
<dbReference type="RefSeq" id="WP_185946838.1">
    <property type="nucleotide sequence ID" value="NZ_JACMHY010000002.1"/>
</dbReference>
<dbReference type="Proteomes" id="UP000517694">
    <property type="component" value="Unassembled WGS sequence"/>
</dbReference>
<proteinExistence type="predicted"/>
<name>A0A7X1HWE4_9ACTN</name>
<evidence type="ECO:0000313" key="2">
    <source>
        <dbReference type="EMBL" id="MBC2864379.1"/>
    </source>
</evidence>
<protein>
    <submittedName>
        <fullName evidence="2">Uncharacterized protein</fullName>
    </submittedName>
</protein>
<feature type="compositionally biased region" description="Basic and acidic residues" evidence="1">
    <location>
        <begin position="76"/>
        <end position="86"/>
    </location>
</feature>
<dbReference type="Pfam" id="PF19650">
    <property type="entry name" value="DUF6153"/>
    <property type="match status" value="1"/>
</dbReference>
<evidence type="ECO:0000256" key="1">
    <source>
        <dbReference type="SAM" id="MobiDB-lite"/>
    </source>
</evidence>
<comment type="caution">
    <text evidence="2">The sequence shown here is derived from an EMBL/GenBank/DDBJ whole genome shotgun (WGS) entry which is preliminary data.</text>
</comment>
<feature type="compositionally biased region" description="Low complexity" evidence="1">
    <location>
        <begin position="62"/>
        <end position="75"/>
    </location>
</feature>
<dbReference type="InterPro" id="IPR046151">
    <property type="entry name" value="DUF6153"/>
</dbReference>
<feature type="region of interest" description="Disordered" evidence="1">
    <location>
        <begin position="62"/>
        <end position="93"/>
    </location>
</feature>
<sequence length="153" mass="15361">MTSGARTRSLASRARWTLLVLAVLAGLVGMHALSPGGMPSVGQHGAMAPMPAHHGTARTEAAQAPWAAHHAAPVHRAGDTCRHVSDPDPGGAAMRHAGGTCTAAGTSTGYVPPALLPAPVTPAARAAGPYRSAARAVDGRAPPDLAALQLLRI</sequence>
<evidence type="ECO:0000313" key="3">
    <source>
        <dbReference type="Proteomes" id="UP000517694"/>
    </source>
</evidence>
<gene>
    <name evidence="2" type="ORF">H1R13_05020</name>
</gene>
<dbReference type="AlphaFoldDB" id="A0A7X1HWE4"/>
<reference evidence="2 3" key="1">
    <citation type="submission" date="2020-08" db="EMBL/GenBank/DDBJ databases">
        <title>Whole-Genome Sequence of French Clinical Streptomyces mexicanus Strain Q0842.</title>
        <authorList>
            <person name="Boxberger M."/>
            <person name="La Scola B."/>
        </authorList>
    </citation>
    <scope>NUCLEOTIDE SEQUENCE [LARGE SCALE GENOMIC DNA]</scope>
    <source>
        <strain evidence="2 3">Marseille-Q0842</strain>
    </source>
</reference>
<keyword evidence="3" id="KW-1185">Reference proteome</keyword>